<feature type="transmembrane region" description="Helical" evidence="7">
    <location>
        <begin position="350"/>
        <end position="371"/>
    </location>
</feature>
<dbReference type="GeneID" id="10026019"/>
<dbReference type="Proteomes" id="UP000002669">
    <property type="component" value="Unassembled WGS sequence"/>
</dbReference>
<evidence type="ECO:0000256" key="6">
    <source>
        <dbReference type="SAM" id="MobiDB-lite"/>
    </source>
</evidence>
<feature type="transmembrane region" description="Helical" evidence="7">
    <location>
        <begin position="469"/>
        <end position="488"/>
    </location>
</feature>
<evidence type="ECO:0000256" key="1">
    <source>
        <dbReference type="ARBA" id="ARBA00004141"/>
    </source>
</evidence>
<dbReference type="eggNOG" id="KOG1289">
    <property type="taxonomic scope" value="Eukaryota"/>
</dbReference>
<feature type="transmembrane region" description="Helical" evidence="7">
    <location>
        <begin position="426"/>
        <end position="448"/>
    </location>
</feature>
<proteinExistence type="predicted"/>
<evidence type="ECO:0000256" key="3">
    <source>
        <dbReference type="ARBA" id="ARBA00022692"/>
    </source>
</evidence>
<dbReference type="InterPro" id="IPR002293">
    <property type="entry name" value="AA/rel_permease1"/>
</dbReference>
<feature type="transmembrane region" description="Helical" evidence="7">
    <location>
        <begin position="214"/>
        <end position="235"/>
    </location>
</feature>
<evidence type="ECO:0000313" key="8">
    <source>
        <dbReference type="EMBL" id="EFR03768.1"/>
    </source>
</evidence>
<dbReference type="GO" id="GO:0016020">
    <property type="term" value="C:membrane"/>
    <property type="evidence" value="ECO:0007669"/>
    <property type="project" value="UniProtKB-SubCell"/>
</dbReference>
<dbReference type="PANTHER" id="PTHR45649:SF41">
    <property type="entry name" value="TRANSPORTER, PUTATIVE (EUROFUNG)-RELATED"/>
    <property type="match status" value="1"/>
</dbReference>
<feature type="transmembrane region" description="Helical" evidence="7">
    <location>
        <begin position="150"/>
        <end position="175"/>
    </location>
</feature>
<evidence type="ECO:0000313" key="9">
    <source>
        <dbReference type="Proteomes" id="UP000002669"/>
    </source>
</evidence>
<dbReference type="STRING" id="535722.E4V153"/>
<comment type="subcellular location">
    <subcellularLocation>
        <location evidence="1">Membrane</location>
        <topology evidence="1">Multi-pass membrane protein</topology>
    </subcellularLocation>
</comment>
<dbReference type="InParanoid" id="E4V153"/>
<feature type="transmembrane region" description="Helical" evidence="7">
    <location>
        <begin position="500"/>
        <end position="519"/>
    </location>
</feature>
<feature type="region of interest" description="Disordered" evidence="6">
    <location>
        <begin position="1"/>
        <end position="26"/>
    </location>
</feature>
<feature type="compositionally biased region" description="Basic and acidic residues" evidence="6">
    <location>
        <begin position="12"/>
        <end position="23"/>
    </location>
</feature>
<dbReference type="PIRSF" id="PIRSF006060">
    <property type="entry name" value="AA_transporter"/>
    <property type="match status" value="1"/>
</dbReference>
<evidence type="ECO:0008006" key="10">
    <source>
        <dbReference type="Google" id="ProtNLM"/>
    </source>
</evidence>
<dbReference type="OMA" id="GWECAIV"/>
<dbReference type="EMBL" id="DS989827">
    <property type="protein sequence ID" value="EFR03768.1"/>
    <property type="molecule type" value="Genomic_DNA"/>
</dbReference>
<evidence type="ECO:0000256" key="5">
    <source>
        <dbReference type="ARBA" id="ARBA00023136"/>
    </source>
</evidence>
<dbReference type="HOGENOM" id="CLU_004495_6_1_1"/>
<feature type="transmembrane region" description="Helical" evidence="7">
    <location>
        <begin position="187"/>
        <end position="207"/>
    </location>
</feature>
<dbReference type="RefSeq" id="XP_003170776.1">
    <property type="nucleotide sequence ID" value="XM_003170728.1"/>
</dbReference>
<sequence length="541" mass="58663">MSSDSISTKRLKSADESVGHPEEAFTYEEQQNQHVPAKYMGTSRDRDDMCQLGKTQVLRRNFRFISILGFACTLIATWEVVLSLLGFALLDGGTAGLIWGFLAVSCGFSLVFASLAEIASMSPTAGGQYHWVSEFAPPSCQKYLSYITGWLCSTGWQCAIVTIAFLAGTIIQGLLILNLPDYIPQRWHGTMLVIAIAVFSIIFNTFLAKKLPLVEALLLLLHIIGIVAIIVPLVVLAPRSSAEVVFTQFNNGGGWTTTGVAVMVGLPPAIASMIGYDCAVHMAEEIKDASKTLPQAMMSAVGVNFVLGLAVILTICFTVGDVEAVLATPTGIPFIQIFFNATKSHAATNAMTAIITITLVASTITEVATASRQTWSFARDRGVPFSDFLSHVNPSWNIPLHAVIVSLVVTILLALINVGSTTALNAITSLTVASLMSAYLISIGCILLKRIRGEPLPSRRWSLGKYGGFINAAAMLFLLPLFVFSFFPLTKEVDATTMNWSSLIYVSVIVFATIYYFLYGRKTYVPPNSLVRRPFKPEGPQ</sequence>
<gene>
    <name evidence="8" type="ORF">MGYG_06768</name>
</gene>
<name>E4V153_ARTGP</name>
<accession>E4V153</accession>
<feature type="transmembrane region" description="Helical" evidence="7">
    <location>
        <begin position="297"/>
        <end position="320"/>
    </location>
</feature>
<dbReference type="PANTHER" id="PTHR45649">
    <property type="entry name" value="AMINO-ACID PERMEASE BAT1"/>
    <property type="match status" value="1"/>
</dbReference>
<keyword evidence="5 7" id="KW-0472">Membrane</keyword>
<dbReference type="Gene3D" id="1.20.1740.10">
    <property type="entry name" value="Amino acid/polyamine transporter I"/>
    <property type="match status" value="1"/>
</dbReference>
<feature type="transmembrane region" description="Helical" evidence="7">
    <location>
        <begin position="398"/>
        <end position="420"/>
    </location>
</feature>
<evidence type="ECO:0000256" key="4">
    <source>
        <dbReference type="ARBA" id="ARBA00022989"/>
    </source>
</evidence>
<reference evidence="9" key="1">
    <citation type="journal article" date="2012" name="MBio">
        <title>Comparative genome analysis of Trichophyton rubrum and related dermatophytes reveals candidate genes involved in infection.</title>
        <authorList>
            <person name="Martinez D.A."/>
            <person name="Oliver B.G."/>
            <person name="Graeser Y."/>
            <person name="Goldberg J.M."/>
            <person name="Li W."/>
            <person name="Martinez-Rossi N.M."/>
            <person name="Monod M."/>
            <person name="Shelest E."/>
            <person name="Barton R.C."/>
            <person name="Birch E."/>
            <person name="Brakhage A.A."/>
            <person name="Chen Z."/>
            <person name="Gurr S.J."/>
            <person name="Heiman D."/>
            <person name="Heitman J."/>
            <person name="Kosti I."/>
            <person name="Rossi A."/>
            <person name="Saif S."/>
            <person name="Samalova M."/>
            <person name="Saunders C.W."/>
            <person name="Shea T."/>
            <person name="Summerbell R.C."/>
            <person name="Xu J."/>
            <person name="Young S."/>
            <person name="Zeng Q."/>
            <person name="Birren B.W."/>
            <person name="Cuomo C.A."/>
            <person name="White T.C."/>
        </authorList>
    </citation>
    <scope>NUCLEOTIDE SEQUENCE [LARGE SCALE GENOMIC DNA]</scope>
    <source>
        <strain evidence="9">ATCC MYA-4604 / CBS 118893</strain>
    </source>
</reference>
<dbReference type="GO" id="GO:0022857">
    <property type="term" value="F:transmembrane transporter activity"/>
    <property type="evidence" value="ECO:0007669"/>
    <property type="project" value="InterPro"/>
</dbReference>
<dbReference type="OrthoDB" id="3257095at2759"/>
<dbReference type="AlphaFoldDB" id="E4V153"/>
<keyword evidence="2" id="KW-0813">Transport</keyword>
<evidence type="ECO:0000256" key="2">
    <source>
        <dbReference type="ARBA" id="ARBA00022448"/>
    </source>
</evidence>
<keyword evidence="4 7" id="KW-1133">Transmembrane helix</keyword>
<keyword evidence="3 7" id="KW-0812">Transmembrane</keyword>
<protein>
    <recommendedName>
        <fullName evidence="10">Choline transport protein</fullName>
    </recommendedName>
</protein>
<feature type="transmembrane region" description="Helical" evidence="7">
    <location>
        <begin position="255"/>
        <end position="276"/>
    </location>
</feature>
<evidence type="ECO:0000256" key="7">
    <source>
        <dbReference type="SAM" id="Phobius"/>
    </source>
</evidence>
<dbReference type="Pfam" id="PF13520">
    <property type="entry name" value="AA_permease_2"/>
    <property type="match status" value="1"/>
</dbReference>
<dbReference type="VEuPathDB" id="FungiDB:MGYG_06768"/>
<organism evidence="9">
    <name type="scientific">Arthroderma gypseum (strain ATCC MYA-4604 / CBS 118893)</name>
    <name type="common">Microsporum gypseum</name>
    <dbReference type="NCBI Taxonomy" id="535722"/>
    <lineage>
        <taxon>Eukaryota</taxon>
        <taxon>Fungi</taxon>
        <taxon>Dikarya</taxon>
        <taxon>Ascomycota</taxon>
        <taxon>Pezizomycotina</taxon>
        <taxon>Eurotiomycetes</taxon>
        <taxon>Eurotiomycetidae</taxon>
        <taxon>Onygenales</taxon>
        <taxon>Arthrodermataceae</taxon>
        <taxon>Nannizzia</taxon>
    </lineage>
</organism>
<feature type="transmembrane region" description="Helical" evidence="7">
    <location>
        <begin position="64"/>
        <end position="90"/>
    </location>
</feature>
<keyword evidence="9" id="KW-1185">Reference proteome</keyword>
<feature type="transmembrane region" description="Helical" evidence="7">
    <location>
        <begin position="96"/>
        <end position="116"/>
    </location>
</feature>